<proteinExistence type="predicted"/>
<dbReference type="RefSeq" id="WP_305995930.1">
    <property type="nucleotide sequence ID" value="NZ_JAVALS010000003.1"/>
</dbReference>
<accession>A0ABT9IMR3</accession>
<evidence type="ECO:0000313" key="1">
    <source>
        <dbReference type="EMBL" id="MDP5226883.1"/>
    </source>
</evidence>
<name>A0ABT9IMR3_9MICC</name>
<sequence length="145" mass="15731">MCAVLGCDSFEIVNLYAAELPTSGSLDLATPSPAWEEGRREIERAVRGSDTKAVLLGYGVRSPAGPQRTQYQEQLHWLADLLTSSGHAPWTYGDRPSHPSRWQRIAHRHSPGSSVYDLAPELLQQHEGGSLRMGAGNVAIQPTGA</sequence>
<organism evidence="1 2">
    <name type="scientific">Arthrobacter horti</name>
    <dbReference type="NCBI Taxonomy" id="3068273"/>
    <lineage>
        <taxon>Bacteria</taxon>
        <taxon>Bacillati</taxon>
        <taxon>Actinomycetota</taxon>
        <taxon>Actinomycetes</taxon>
        <taxon>Micrococcales</taxon>
        <taxon>Micrococcaceae</taxon>
        <taxon>Arthrobacter</taxon>
    </lineage>
</organism>
<evidence type="ECO:0000313" key="2">
    <source>
        <dbReference type="Proteomes" id="UP001232725"/>
    </source>
</evidence>
<protein>
    <submittedName>
        <fullName evidence="1">Uncharacterized protein</fullName>
    </submittedName>
</protein>
<comment type="caution">
    <text evidence="1">The sequence shown here is derived from an EMBL/GenBank/DDBJ whole genome shotgun (WGS) entry which is preliminary data.</text>
</comment>
<dbReference type="Proteomes" id="UP001232725">
    <property type="component" value="Unassembled WGS sequence"/>
</dbReference>
<dbReference type="EMBL" id="JAVALS010000003">
    <property type="protein sequence ID" value="MDP5226883.1"/>
    <property type="molecule type" value="Genomic_DNA"/>
</dbReference>
<keyword evidence="2" id="KW-1185">Reference proteome</keyword>
<gene>
    <name evidence="1" type="ORF">Q9R02_06950</name>
</gene>
<reference evidence="1 2" key="1">
    <citation type="submission" date="2023-08" db="EMBL/GenBank/DDBJ databases">
        <title>Arthrobacter horti sp. nov., isolated from forest soil.</title>
        <authorList>
            <person name="Park M."/>
        </authorList>
    </citation>
    <scope>NUCLEOTIDE SEQUENCE [LARGE SCALE GENOMIC DNA]</scope>
    <source>
        <strain evidence="1 2">YJM1</strain>
    </source>
</reference>